<dbReference type="Proteomes" id="UP001054945">
    <property type="component" value="Unassembled WGS sequence"/>
</dbReference>
<evidence type="ECO:0000313" key="2">
    <source>
        <dbReference type="Proteomes" id="UP001054945"/>
    </source>
</evidence>
<sequence>MSETQEDIRSIPRHSSSPVLHSTAFDCDAVVGVFKINQTPQVVLEFKIDVRDKWHKILHALNKRQQNVKMACVDHCSGRSHYLPKIYICPNFDKASISLVTLKISRNHSFFV</sequence>
<dbReference type="AlphaFoldDB" id="A0AAV4VAQ6"/>
<evidence type="ECO:0000313" key="1">
    <source>
        <dbReference type="EMBL" id="GIY67108.1"/>
    </source>
</evidence>
<organism evidence="1 2">
    <name type="scientific">Caerostris extrusa</name>
    <name type="common">Bark spider</name>
    <name type="synonym">Caerostris bankana</name>
    <dbReference type="NCBI Taxonomy" id="172846"/>
    <lineage>
        <taxon>Eukaryota</taxon>
        <taxon>Metazoa</taxon>
        <taxon>Ecdysozoa</taxon>
        <taxon>Arthropoda</taxon>
        <taxon>Chelicerata</taxon>
        <taxon>Arachnida</taxon>
        <taxon>Araneae</taxon>
        <taxon>Araneomorphae</taxon>
        <taxon>Entelegynae</taxon>
        <taxon>Araneoidea</taxon>
        <taxon>Araneidae</taxon>
        <taxon>Caerostris</taxon>
    </lineage>
</organism>
<dbReference type="EMBL" id="BPLR01014201">
    <property type="protein sequence ID" value="GIY67108.1"/>
    <property type="molecule type" value="Genomic_DNA"/>
</dbReference>
<protein>
    <submittedName>
        <fullName evidence="1">Uncharacterized protein</fullName>
    </submittedName>
</protein>
<name>A0AAV4VAQ6_CAEEX</name>
<proteinExistence type="predicted"/>
<accession>A0AAV4VAQ6</accession>
<gene>
    <name evidence="1" type="ORF">CEXT_333791</name>
</gene>
<keyword evidence="2" id="KW-1185">Reference proteome</keyword>
<reference evidence="1 2" key="1">
    <citation type="submission" date="2021-06" db="EMBL/GenBank/DDBJ databases">
        <title>Caerostris extrusa draft genome.</title>
        <authorList>
            <person name="Kono N."/>
            <person name="Arakawa K."/>
        </authorList>
    </citation>
    <scope>NUCLEOTIDE SEQUENCE [LARGE SCALE GENOMIC DNA]</scope>
</reference>
<comment type="caution">
    <text evidence="1">The sequence shown here is derived from an EMBL/GenBank/DDBJ whole genome shotgun (WGS) entry which is preliminary data.</text>
</comment>